<reference evidence="1 2" key="1">
    <citation type="submission" date="2017-11" db="EMBL/GenBank/DDBJ databases">
        <title>Genome sequence of Entomoplasma lucivorax PIPN-2 (ATCC 49196).</title>
        <authorList>
            <person name="Lo W.-S."/>
            <person name="Gasparich G.E."/>
            <person name="Kuo C.-H."/>
        </authorList>
    </citation>
    <scope>NUCLEOTIDE SEQUENCE [LARGE SCALE GENOMIC DNA]</scope>
    <source>
        <strain evidence="1 2">PIPN-2</strain>
    </source>
</reference>
<name>A0A2S5RDN8_9MOLU</name>
<comment type="caution">
    <text evidence="1">The sequence shown here is derived from an EMBL/GenBank/DDBJ whole genome shotgun (WGS) entry which is preliminary data.</text>
</comment>
<dbReference type="Proteomes" id="UP000237865">
    <property type="component" value="Unassembled WGS sequence"/>
</dbReference>
<protein>
    <submittedName>
        <fullName evidence="1">Uncharacterized protein</fullName>
    </submittedName>
</protein>
<gene>
    <name evidence="1" type="ORF">ELUCI_v1c05090</name>
</gene>
<dbReference type="AlphaFoldDB" id="A0A2S5RDN8"/>
<proteinExistence type="predicted"/>
<dbReference type="EMBL" id="PHNE01000002">
    <property type="protein sequence ID" value="PPE05417.1"/>
    <property type="molecule type" value="Genomic_DNA"/>
</dbReference>
<organism evidence="1 2">
    <name type="scientific">Williamsoniiplasma lucivorax</name>
    <dbReference type="NCBI Taxonomy" id="209274"/>
    <lineage>
        <taxon>Bacteria</taxon>
        <taxon>Bacillati</taxon>
        <taxon>Mycoplasmatota</taxon>
        <taxon>Mollicutes</taxon>
        <taxon>Entomoplasmatales</taxon>
        <taxon>Williamsoniiplasma</taxon>
    </lineage>
</organism>
<evidence type="ECO:0000313" key="2">
    <source>
        <dbReference type="Proteomes" id="UP000237865"/>
    </source>
</evidence>
<evidence type="ECO:0000313" key="1">
    <source>
        <dbReference type="EMBL" id="PPE05417.1"/>
    </source>
</evidence>
<accession>A0A2S5RDN8</accession>
<dbReference type="STRING" id="1399797.GCA_000518285_00316"/>
<sequence>MNQDQQNILLKKLEEADKLVFEAKRLIKELPNCNEIKKSIFGKNLWLSYEYLENSIIDLITEMKQPRILTYKDMMDSLEDAKKTILNDPGMVSALKRLANK</sequence>
<dbReference type="RefSeq" id="WP_028126416.1">
    <property type="nucleotide sequence ID" value="NZ_PHNE01000002.1"/>
</dbReference>
<keyword evidence="2" id="KW-1185">Reference proteome</keyword>